<feature type="transmembrane region" description="Helical" evidence="7">
    <location>
        <begin position="177"/>
        <end position="195"/>
    </location>
</feature>
<feature type="transmembrane region" description="Helical" evidence="7">
    <location>
        <begin position="244"/>
        <end position="267"/>
    </location>
</feature>
<feature type="transmembrane region" description="Helical" evidence="7">
    <location>
        <begin position="279"/>
        <end position="299"/>
    </location>
</feature>
<evidence type="ECO:0000256" key="4">
    <source>
        <dbReference type="ARBA" id="ARBA00022989"/>
    </source>
</evidence>
<dbReference type="EMBL" id="JAAGWB010000026">
    <property type="protein sequence ID" value="NEN51381.1"/>
    <property type="molecule type" value="Genomic_DNA"/>
</dbReference>
<keyword evidence="3 7" id="KW-0812">Transmembrane</keyword>
<dbReference type="GO" id="GO:0005886">
    <property type="term" value="C:plasma membrane"/>
    <property type="evidence" value="ECO:0007669"/>
    <property type="project" value="UniProtKB-SubCell"/>
</dbReference>
<dbReference type="CDD" id="cd13126">
    <property type="entry name" value="MATE_like_11"/>
    <property type="match status" value="1"/>
</dbReference>
<keyword evidence="5 7" id="KW-0472">Membrane</keyword>
<feature type="transmembrane region" description="Helical" evidence="7">
    <location>
        <begin position="409"/>
        <end position="428"/>
    </location>
</feature>
<proteinExistence type="predicted"/>
<dbReference type="Proteomes" id="UP000468828">
    <property type="component" value="Unassembled WGS sequence"/>
</dbReference>
<dbReference type="Proteomes" id="UP000471152">
    <property type="component" value="Unassembled WGS sequence"/>
</dbReference>
<keyword evidence="10" id="KW-1185">Reference proteome</keyword>
<feature type="transmembrane region" description="Helical" evidence="7">
    <location>
        <begin position="69"/>
        <end position="89"/>
    </location>
</feature>
<reference evidence="9 11" key="2">
    <citation type="submission" date="2020-02" db="EMBL/GenBank/DDBJ databases">
        <title>The WGS of Modestobacter muralis DSM 100205.</title>
        <authorList>
            <person name="Jiang Z."/>
        </authorList>
    </citation>
    <scope>NUCLEOTIDE SEQUENCE [LARGE SCALE GENOMIC DNA]</scope>
    <source>
        <strain evidence="9 11">DSM 100205</strain>
    </source>
</reference>
<accession>A0A6P0H6N8</accession>
<sequence length="464" mass="47721">MTTRENGAAASRTARDPASPGQENPATAPEGRSSTRSRAFWVIADQAVSSLANAGLTIVLARTISPTDYGAFALAFTIYSLVLSLSQSVNGEVVVIRYSGSRRSEHVRASSAAAGGAVLVGLVCALVAVAVALTSDEPLRAVLLTVGVLLPGFVLQDCWRTVFISRGTPVQAFLNDTSWIVLQAVGIGTLLLLGVDTVLPFVAVWGGAAVLSALVGVAQNRSAPTLRTARWWFTGHREVSTPSLANSLATMGSTQIAFVLIAALGAVEDVGAMRAAQTLLGPLNIIGFAASAFAVPEIVRRRLSPGGLVRAAAGISLLLVVVDLCWGAVLLLLPERAGVFLLGETWPSARAVLPWLIAFICLVSAATGAGAVMRALNRSNLLLRASIVLGPLIVGLAAAGVLLDGATGAAIGFAVAAGLVIPVTWLLMVQAIRLGRREVDAEPPSTADLDHTAAGGGSTRVPAR</sequence>
<evidence type="ECO:0000313" key="9">
    <source>
        <dbReference type="EMBL" id="NEN51381.1"/>
    </source>
</evidence>
<evidence type="ECO:0000313" key="11">
    <source>
        <dbReference type="Proteomes" id="UP000471152"/>
    </source>
</evidence>
<reference evidence="8 10" key="1">
    <citation type="submission" date="2020-01" db="EMBL/GenBank/DDBJ databases">
        <title>the WGS Modestobacter muralis CPCC 204518.</title>
        <authorList>
            <person name="Jiang Z."/>
        </authorList>
    </citation>
    <scope>NUCLEOTIDE SEQUENCE [LARGE SCALE GENOMIC DNA]</scope>
    <source>
        <strain evidence="8 10">DSM 100205</strain>
    </source>
</reference>
<gene>
    <name evidence="9" type="ORF">G3R41_10615</name>
    <name evidence="8" type="ORF">GCU67_09960</name>
</gene>
<protein>
    <submittedName>
        <fullName evidence="9">Oligosaccharide flippase family protein</fullName>
    </submittedName>
</protein>
<evidence type="ECO:0000256" key="5">
    <source>
        <dbReference type="ARBA" id="ARBA00023136"/>
    </source>
</evidence>
<evidence type="ECO:0000256" key="7">
    <source>
        <dbReference type="SAM" id="Phobius"/>
    </source>
</evidence>
<feature type="transmembrane region" description="Helical" evidence="7">
    <location>
        <begin position="201"/>
        <end position="223"/>
    </location>
</feature>
<dbReference type="EMBL" id="JAAGWH010000024">
    <property type="protein sequence ID" value="NEK94493.1"/>
    <property type="molecule type" value="Genomic_DNA"/>
</dbReference>
<keyword evidence="4 7" id="KW-1133">Transmembrane helix</keyword>
<dbReference type="AlphaFoldDB" id="A0A6P0H6N8"/>
<feature type="transmembrane region" description="Helical" evidence="7">
    <location>
        <begin position="311"/>
        <end position="333"/>
    </location>
</feature>
<organism evidence="9 11">
    <name type="scientific">Modestobacter muralis</name>
    <dbReference type="NCBI Taxonomy" id="1608614"/>
    <lineage>
        <taxon>Bacteria</taxon>
        <taxon>Bacillati</taxon>
        <taxon>Actinomycetota</taxon>
        <taxon>Actinomycetes</taxon>
        <taxon>Geodermatophilales</taxon>
        <taxon>Geodermatophilaceae</taxon>
        <taxon>Modestobacter</taxon>
    </lineage>
</organism>
<evidence type="ECO:0000256" key="1">
    <source>
        <dbReference type="ARBA" id="ARBA00004651"/>
    </source>
</evidence>
<evidence type="ECO:0000256" key="6">
    <source>
        <dbReference type="SAM" id="MobiDB-lite"/>
    </source>
</evidence>
<dbReference type="PANTHER" id="PTHR30250">
    <property type="entry name" value="PST FAMILY PREDICTED COLANIC ACID TRANSPORTER"/>
    <property type="match status" value="1"/>
</dbReference>
<dbReference type="InterPro" id="IPR050833">
    <property type="entry name" value="Poly_Biosynth_Transport"/>
</dbReference>
<evidence type="ECO:0000313" key="10">
    <source>
        <dbReference type="Proteomes" id="UP000468828"/>
    </source>
</evidence>
<feature type="region of interest" description="Disordered" evidence="6">
    <location>
        <begin position="442"/>
        <end position="464"/>
    </location>
</feature>
<evidence type="ECO:0000256" key="2">
    <source>
        <dbReference type="ARBA" id="ARBA00022475"/>
    </source>
</evidence>
<feature type="transmembrane region" description="Helical" evidence="7">
    <location>
        <begin position="110"/>
        <end position="133"/>
    </location>
</feature>
<evidence type="ECO:0000313" key="8">
    <source>
        <dbReference type="EMBL" id="NEK94493.1"/>
    </source>
</evidence>
<comment type="caution">
    <text evidence="9">The sequence shown here is derived from an EMBL/GenBank/DDBJ whole genome shotgun (WGS) entry which is preliminary data.</text>
</comment>
<feature type="transmembrane region" description="Helical" evidence="7">
    <location>
        <begin position="353"/>
        <end position="372"/>
    </location>
</feature>
<dbReference type="PANTHER" id="PTHR30250:SF26">
    <property type="entry name" value="PSMA PROTEIN"/>
    <property type="match status" value="1"/>
</dbReference>
<feature type="transmembrane region" description="Helical" evidence="7">
    <location>
        <begin position="139"/>
        <end position="156"/>
    </location>
</feature>
<evidence type="ECO:0000256" key="3">
    <source>
        <dbReference type="ARBA" id="ARBA00022692"/>
    </source>
</evidence>
<name>A0A6P0H6N8_9ACTN</name>
<feature type="transmembrane region" description="Helical" evidence="7">
    <location>
        <begin position="39"/>
        <end position="63"/>
    </location>
</feature>
<comment type="subcellular location">
    <subcellularLocation>
        <location evidence="1">Cell membrane</location>
        <topology evidence="1">Multi-pass membrane protein</topology>
    </subcellularLocation>
</comment>
<feature type="transmembrane region" description="Helical" evidence="7">
    <location>
        <begin position="381"/>
        <end position="403"/>
    </location>
</feature>
<keyword evidence="2" id="KW-1003">Cell membrane</keyword>
<dbReference type="RefSeq" id="WP_163611074.1">
    <property type="nucleotide sequence ID" value="NZ_JAAGWB010000026.1"/>
</dbReference>
<feature type="region of interest" description="Disordered" evidence="6">
    <location>
        <begin position="1"/>
        <end position="33"/>
    </location>
</feature>